<keyword evidence="6" id="KW-0677">Repeat</keyword>
<dbReference type="GO" id="GO:0097363">
    <property type="term" value="F:protein O-acetylglucosaminyltransferase activity"/>
    <property type="evidence" value="ECO:0007669"/>
    <property type="project" value="UniProtKB-EC"/>
</dbReference>
<dbReference type="PROSITE" id="PS50005">
    <property type="entry name" value="TPR"/>
    <property type="match status" value="2"/>
</dbReference>
<evidence type="ECO:0000313" key="10">
    <source>
        <dbReference type="EMBL" id="RAK59998.1"/>
    </source>
</evidence>
<dbReference type="InterPro" id="IPR029489">
    <property type="entry name" value="OGT/SEC/SPY_C"/>
</dbReference>
<evidence type="ECO:0000256" key="7">
    <source>
        <dbReference type="ARBA" id="ARBA00022803"/>
    </source>
</evidence>
<dbReference type="OrthoDB" id="146908at2"/>
<evidence type="ECO:0000256" key="2">
    <source>
        <dbReference type="ARBA" id="ARBA00005386"/>
    </source>
</evidence>
<evidence type="ECO:0000256" key="3">
    <source>
        <dbReference type="ARBA" id="ARBA00011970"/>
    </source>
</evidence>
<dbReference type="Pfam" id="PF13844">
    <property type="entry name" value="Glyco_transf_41"/>
    <property type="match status" value="2"/>
</dbReference>
<dbReference type="InterPro" id="IPR011990">
    <property type="entry name" value="TPR-like_helical_dom_sf"/>
</dbReference>
<dbReference type="Gene3D" id="3.40.50.11380">
    <property type="match status" value="1"/>
</dbReference>
<comment type="pathway">
    <text evidence="1">Protein modification; protein glycosylation.</text>
</comment>
<dbReference type="InterPro" id="IPR051939">
    <property type="entry name" value="Glycosyltr_41/O-GlcNAc_trsf"/>
</dbReference>
<evidence type="ECO:0000313" key="11">
    <source>
        <dbReference type="Proteomes" id="UP000249842"/>
    </source>
</evidence>
<dbReference type="InterPro" id="IPR019734">
    <property type="entry name" value="TPR_rpt"/>
</dbReference>
<dbReference type="EMBL" id="QFYP01000001">
    <property type="protein sequence ID" value="RAK59998.1"/>
    <property type="molecule type" value="Genomic_DNA"/>
</dbReference>
<evidence type="ECO:0000256" key="4">
    <source>
        <dbReference type="ARBA" id="ARBA00022676"/>
    </source>
</evidence>
<evidence type="ECO:0000256" key="5">
    <source>
        <dbReference type="ARBA" id="ARBA00022679"/>
    </source>
</evidence>
<sequence>MSAGARRSGSVMDERLAAAQQALQAGRTQEGIGHLVALLESNPQQPLAIYAGLAVQLHRAGRFVDVEAWTAKGVALYPRSLDLWNTRGVALRRLGRLDEAVAALTTALRLQPKSTAALSNLANTHLDREDGAAAEGLLTKLLRLEPKNAEYQRLLGRALLKQGRSDAALARFRQAVMLDRNAINAWLDLSGTLSDLHRHDEANEVLSRARQAHPNDARLIEGVAILLRREGRNQEAEDYLLSQLPAHEGEGWIHRQLGAAFADADRRRANQHLRRAVELEPANRDYVFALAESLQRSRYDDEAAHIEESYQVVRRLIGNGALTPRHEKVASEIFLRVGAYDELDRLGRALTLGRRWAEAGMHAALMNQPPRVRSPEDRRELVELHRIWGRGAEADAALRPITRPPARTPRAKLRIGFMSSDLRSHPVGYFALPLVEAYDRSRFEVYCYSFNRGEADPMQRHIESLVDAFRWRPAIGDHDAAQMIADDDLDILIELGGSTHMNKLNVMSYKPAPIAASWLGYAHSAGPSTIDYLILDPYMTPAAPELLIEKPLMLPHCWYSLAREAFRPEPAVEPIAPVERNGFVTFGTANNPYKYGREMLAAWARIVARTPGSRFMFIRPECGSPTFRANMAAAFAAEGVAPERLLFESIRGRHLPFYNQIDMSLDTFPQTGGTTTCESLWMGAPVITLVGEALYERLSYSVLMNLGLEEFCTTTVQAYEDAAVALAADPARIGQLRRSLRDRMRASPLGDSNAWAADFFDAVAGAVEPSR</sequence>
<reference evidence="11" key="1">
    <citation type="submission" date="2018-05" db="EMBL/GenBank/DDBJ databases">
        <authorList>
            <person name="Li X."/>
        </authorList>
    </citation>
    <scope>NUCLEOTIDE SEQUENCE [LARGE SCALE GENOMIC DNA]</scope>
    <source>
        <strain evidence="11">HKS-05</strain>
    </source>
</reference>
<gene>
    <name evidence="10" type="ORF">DJ021_09375</name>
</gene>
<feature type="repeat" description="TPR" evidence="8">
    <location>
        <begin position="81"/>
        <end position="114"/>
    </location>
</feature>
<evidence type="ECO:0000256" key="8">
    <source>
        <dbReference type="PROSITE-ProRule" id="PRU00339"/>
    </source>
</evidence>
<evidence type="ECO:0000259" key="9">
    <source>
        <dbReference type="Pfam" id="PF13844"/>
    </source>
</evidence>
<keyword evidence="7 8" id="KW-0802">TPR repeat</keyword>
<accession>A0A328B4N5</accession>
<keyword evidence="11" id="KW-1185">Reference proteome</keyword>
<dbReference type="Gene3D" id="1.25.40.10">
    <property type="entry name" value="Tetratricopeptide repeat domain"/>
    <property type="match status" value="2"/>
</dbReference>
<dbReference type="Gene3D" id="3.40.50.2000">
    <property type="entry name" value="Glycogen Phosphorylase B"/>
    <property type="match status" value="1"/>
</dbReference>
<dbReference type="EC" id="2.4.1.255" evidence="3"/>
<proteinExistence type="inferred from homology"/>
<dbReference type="PANTHER" id="PTHR44835">
    <property type="entry name" value="UDP-N-ACETYLGLUCOSAMINE--PEPTIDE N-ACETYLGLUCOSAMINYLTRANSFERASE SPINDLY-RELATED"/>
    <property type="match status" value="1"/>
</dbReference>
<dbReference type="SMART" id="SM00028">
    <property type="entry name" value="TPR"/>
    <property type="match status" value="4"/>
</dbReference>
<comment type="caution">
    <text evidence="10">The sequence shown here is derived from an EMBL/GenBank/DDBJ whole genome shotgun (WGS) entry which is preliminary data.</text>
</comment>
<dbReference type="Pfam" id="PF14559">
    <property type="entry name" value="TPR_19"/>
    <property type="match status" value="2"/>
</dbReference>
<dbReference type="SUPFAM" id="SSF48452">
    <property type="entry name" value="TPR-like"/>
    <property type="match status" value="1"/>
</dbReference>
<evidence type="ECO:0000256" key="1">
    <source>
        <dbReference type="ARBA" id="ARBA00004922"/>
    </source>
</evidence>
<keyword evidence="5" id="KW-0808">Transferase</keyword>
<protein>
    <recommendedName>
        <fullName evidence="3">protein O-GlcNAc transferase</fullName>
        <ecNumber evidence="3">2.4.1.255</ecNumber>
    </recommendedName>
</protein>
<name>A0A328B4N5_9CAUL</name>
<feature type="domain" description="O-GlcNAc transferase C-terminal" evidence="9">
    <location>
        <begin position="410"/>
        <end position="542"/>
    </location>
</feature>
<comment type="similarity">
    <text evidence="2">Belongs to the glycosyltransferase 41 family. O-GlcNAc transferase subfamily.</text>
</comment>
<keyword evidence="4" id="KW-0328">Glycosyltransferase</keyword>
<organism evidence="10 11">
    <name type="scientific">Phenylobacterium hankyongense</name>
    <dbReference type="NCBI Taxonomy" id="1813876"/>
    <lineage>
        <taxon>Bacteria</taxon>
        <taxon>Pseudomonadati</taxon>
        <taxon>Pseudomonadota</taxon>
        <taxon>Alphaproteobacteria</taxon>
        <taxon>Caulobacterales</taxon>
        <taxon>Caulobacteraceae</taxon>
        <taxon>Phenylobacterium</taxon>
    </lineage>
</organism>
<dbReference type="AlphaFoldDB" id="A0A328B4N5"/>
<dbReference type="PANTHER" id="PTHR44835:SF1">
    <property type="entry name" value="PROTEIN O-GLCNAC TRANSFERASE"/>
    <property type="match status" value="1"/>
</dbReference>
<dbReference type="Proteomes" id="UP000249842">
    <property type="component" value="Unassembled WGS sequence"/>
</dbReference>
<evidence type="ECO:0000256" key="6">
    <source>
        <dbReference type="ARBA" id="ARBA00022737"/>
    </source>
</evidence>
<feature type="repeat" description="TPR" evidence="8">
    <location>
        <begin position="149"/>
        <end position="182"/>
    </location>
</feature>
<feature type="domain" description="O-GlcNAc transferase C-terminal" evidence="9">
    <location>
        <begin position="584"/>
        <end position="758"/>
    </location>
</feature>